<keyword evidence="4" id="KW-0479">Metal-binding</keyword>
<dbReference type="OMA" id="YLWEREN"/>
<dbReference type="AlphaFoldDB" id="A0A412W6D6"/>
<dbReference type="InterPro" id="IPR007197">
    <property type="entry name" value="rSAM"/>
</dbReference>
<comment type="cofactor">
    <cofactor evidence="1">
        <name>[4Fe-4S] cluster</name>
        <dbReference type="ChEBI" id="CHEBI:49883"/>
    </cofactor>
</comment>
<evidence type="ECO:0000256" key="6">
    <source>
        <dbReference type="ARBA" id="ARBA00023014"/>
    </source>
</evidence>
<dbReference type="GO" id="GO:0016491">
    <property type="term" value="F:oxidoreductase activity"/>
    <property type="evidence" value="ECO:0007669"/>
    <property type="project" value="InterPro"/>
</dbReference>
<dbReference type="Gene3D" id="3.20.20.70">
    <property type="entry name" value="Aldolase class I"/>
    <property type="match status" value="1"/>
</dbReference>
<evidence type="ECO:0000256" key="5">
    <source>
        <dbReference type="ARBA" id="ARBA00023004"/>
    </source>
</evidence>
<dbReference type="PROSITE" id="PS01305">
    <property type="entry name" value="MOAA_NIFB_PQQE"/>
    <property type="match status" value="1"/>
</dbReference>
<keyword evidence="3" id="KW-0949">S-adenosyl-L-methionine</keyword>
<dbReference type="RefSeq" id="WP_013611194.1">
    <property type="nucleotide sequence ID" value="NZ_JABWDG010000093.1"/>
</dbReference>
<keyword evidence="2" id="KW-0004">4Fe-4S</keyword>
<dbReference type="Proteomes" id="UP000283426">
    <property type="component" value="Unassembled WGS sequence"/>
</dbReference>
<dbReference type="SFLD" id="SFLDG01067">
    <property type="entry name" value="SPASM/twitch_domain_containing"/>
    <property type="match status" value="1"/>
</dbReference>
<accession>A0A412W6D6</accession>
<dbReference type="PANTHER" id="PTHR43273:SF3">
    <property type="entry name" value="ANAEROBIC SULFATASE-MATURATING ENZYME HOMOLOG ASLB-RELATED"/>
    <property type="match status" value="1"/>
</dbReference>
<dbReference type="SUPFAM" id="SSF102114">
    <property type="entry name" value="Radical SAM enzymes"/>
    <property type="match status" value="1"/>
</dbReference>
<evidence type="ECO:0000256" key="4">
    <source>
        <dbReference type="ARBA" id="ARBA00022723"/>
    </source>
</evidence>
<evidence type="ECO:0000313" key="9">
    <source>
        <dbReference type="EMBL" id="RGV19600.1"/>
    </source>
</evidence>
<evidence type="ECO:0000259" key="8">
    <source>
        <dbReference type="Pfam" id="PF04055"/>
    </source>
</evidence>
<dbReference type="InterPro" id="IPR013785">
    <property type="entry name" value="Aldolase_TIM"/>
</dbReference>
<sequence length="415" mass="48558">MNYLNGNNIAEYLANTPQITFEITERCNLSCVYCGYGKLYSNKDMRKGRELPLDNAITLLQYLQNLWDAGYDTQGDSNIIISFYGGEPLLNMPFIYGVVDYIENNLSKYNKTFVFSMTTNAILLPRYMDYLVKKRFKILISLDGDENGSSLRVFPNGQPAFGKITDAVEQLKDKYPYYFESSVEFNAVLSNRTSVKDITEYIYTHYHKSPTISEINTDGINLDEIELFKSIFQDKWKSTMEMNKDLSELPFWNNPNFERVARYILMHSPYAYMDYNELLFNSQQERKELPTGTCLPFTKKIFVTVSGKIMPCEKISYKYQLGTIKDQKVNIDFEAIAQMYNSYYDRVRQTCRKCFNHKGCLCCIFNNGQLESHFARCSYFVTSIDNKSMQMEVNDFLRKYPEAYSYIMQQYEVIL</sequence>
<dbReference type="SFLD" id="SFLDG01386">
    <property type="entry name" value="main_SPASM_domain-containing"/>
    <property type="match status" value="1"/>
</dbReference>
<dbReference type="SFLD" id="SFLDG01384">
    <property type="entry name" value="thioether_bond_formation_requi"/>
    <property type="match status" value="1"/>
</dbReference>
<evidence type="ECO:0000256" key="1">
    <source>
        <dbReference type="ARBA" id="ARBA00001966"/>
    </source>
</evidence>
<dbReference type="InterPro" id="IPR023867">
    <property type="entry name" value="Sulphatase_maturase_rSAM"/>
</dbReference>
<dbReference type="Proteomes" id="UP000284434">
    <property type="component" value="Unassembled WGS sequence"/>
</dbReference>
<comment type="caution">
    <text evidence="9">The sequence shown here is derived from an EMBL/GenBank/DDBJ whole genome shotgun (WGS) entry which is preliminary data.</text>
</comment>
<gene>
    <name evidence="9" type="ORF">DWW24_18060</name>
    <name evidence="10" type="ORF">DXA53_04285</name>
</gene>
<dbReference type="EMBL" id="QRYW01000048">
    <property type="protein sequence ID" value="RGV19600.1"/>
    <property type="molecule type" value="Genomic_DNA"/>
</dbReference>
<reference evidence="11 12" key="1">
    <citation type="submission" date="2018-08" db="EMBL/GenBank/DDBJ databases">
        <title>A genome reference for cultivated species of the human gut microbiota.</title>
        <authorList>
            <person name="Zou Y."/>
            <person name="Xue W."/>
            <person name="Luo G."/>
        </authorList>
    </citation>
    <scope>NUCLEOTIDE SEQUENCE [LARGE SCALE GENOMIC DNA]</scope>
    <source>
        <strain evidence="9 11">AF14-6AC</strain>
        <strain evidence="10 12">OF03-11</strain>
    </source>
</reference>
<evidence type="ECO:0000313" key="10">
    <source>
        <dbReference type="EMBL" id="RGY09067.1"/>
    </source>
</evidence>
<dbReference type="Pfam" id="PF04055">
    <property type="entry name" value="Radical_SAM"/>
    <property type="match status" value="1"/>
</dbReference>
<keyword evidence="5" id="KW-0408">Iron</keyword>
<dbReference type="InterPro" id="IPR058240">
    <property type="entry name" value="rSAM_sf"/>
</dbReference>
<dbReference type="PANTHER" id="PTHR43273">
    <property type="entry name" value="ANAEROBIC SULFATASE-MATURATING ENZYME HOMOLOG ASLB-RELATED"/>
    <property type="match status" value="1"/>
</dbReference>
<evidence type="ECO:0000256" key="2">
    <source>
        <dbReference type="ARBA" id="ARBA00022485"/>
    </source>
</evidence>
<dbReference type="CDD" id="cd01335">
    <property type="entry name" value="Radical_SAM"/>
    <property type="match status" value="1"/>
</dbReference>
<dbReference type="InterPro" id="IPR000385">
    <property type="entry name" value="MoaA_NifB_PqqE_Fe-S-bd_CS"/>
</dbReference>
<dbReference type="GeneID" id="61274139"/>
<proteinExistence type="inferred from homology"/>
<evidence type="ECO:0000313" key="11">
    <source>
        <dbReference type="Proteomes" id="UP000283426"/>
    </source>
</evidence>
<organism evidence="9 11">
    <name type="scientific">Odoribacter splanchnicus</name>
    <dbReference type="NCBI Taxonomy" id="28118"/>
    <lineage>
        <taxon>Bacteria</taxon>
        <taxon>Pseudomonadati</taxon>
        <taxon>Bacteroidota</taxon>
        <taxon>Bacteroidia</taxon>
        <taxon>Bacteroidales</taxon>
        <taxon>Odoribacteraceae</taxon>
        <taxon>Odoribacter</taxon>
    </lineage>
</organism>
<dbReference type="GO" id="GO:0046872">
    <property type="term" value="F:metal ion binding"/>
    <property type="evidence" value="ECO:0007669"/>
    <property type="project" value="UniProtKB-KW"/>
</dbReference>
<dbReference type="SFLD" id="SFLDS00029">
    <property type="entry name" value="Radical_SAM"/>
    <property type="match status" value="1"/>
</dbReference>
<dbReference type="NCBIfam" id="TIGR04148">
    <property type="entry name" value="GG_samocin_CFB"/>
    <property type="match status" value="1"/>
</dbReference>
<evidence type="ECO:0000256" key="3">
    <source>
        <dbReference type="ARBA" id="ARBA00022691"/>
    </source>
</evidence>
<dbReference type="InterPro" id="IPR026407">
    <property type="entry name" value="SAM_GG-Bacter"/>
</dbReference>
<dbReference type="EMBL" id="QSCO01000004">
    <property type="protein sequence ID" value="RGY09067.1"/>
    <property type="molecule type" value="Genomic_DNA"/>
</dbReference>
<dbReference type="GO" id="GO:0051539">
    <property type="term" value="F:4 iron, 4 sulfur cluster binding"/>
    <property type="evidence" value="ECO:0007669"/>
    <property type="project" value="UniProtKB-KW"/>
</dbReference>
<protein>
    <submittedName>
        <fullName evidence="9">Radical SAM peptide maturase</fullName>
    </submittedName>
</protein>
<evidence type="ECO:0000256" key="7">
    <source>
        <dbReference type="ARBA" id="ARBA00023601"/>
    </source>
</evidence>
<evidence type="ECO:0000313" key="12">
    <source>
        <dbReference type="Proteomes" id="UP000284434"/>
    </source>
</evidence>
<feature type="domain" description="Radical SAM core" evidence="8">
    <location>
        <begin position="22"/>
        <end position="176"/>
    </location>
</feature>
<comment type="similarity">
    <text evidence="7">Belongs to the radical SAM superfamily. Anaerobic sulfatase-maturating enzyme family.</text>
</comment>
<keyword evidence="6" id="KW-0411">Iron-sulfur</keyword>
<name>A0A412W6D6_9BACT</name>